<dbReference type="SUPFAM" id="SSF57667">
    <property type="entry name" value="beta-beta-alpha zinc fingers"/>
    <property type="match status" value="4"/>
</dbReference>
<dbReference type="Pfam" id="PF13465">
    <property type="entry name" value="zf-H2C2_2"/>
    <property type="match status" value="1"/>
</dbReference>
<dbReference type="Proteomes" id="UP001642483">
    <property type="component" value="Unassembled WGS sequence"/>
</dbReference>
<organism evidence="9 10">
    <name type="scientific">Clavelina lepadiformis</name>
    <name type="common">Light-bulb sea squirt</name>
    <name type="synonym">Ascidia lepadiformis</name>
    <dbReference type="NCBI Taxonomy" id="159417"/>
    <lineage>
        <taxon>Eukaryota</taxon>
        <taxon>Metazoa</taxon>
        <taxon>Chordata</taxon>
        <taxon>Tunicata</taxon>
        <taxon>Ascidiacea</taxon>
        <taxon>Aplousobranchia</taxon>
        <taxon>Clavelinidae</taxon>
        <taxon>Clavelina</taxon>
    </lineage>
</organism>
<evidence type="ECO:0000313" key="10">
    <source>
        <dbReference type="Proteomes" id="UP001642483"/>
    </source>
</evidence>
<keyword evidence="6" id="KW-0539">Nucleus</keyword>
<dbReference type="Pfam" id="PF13894">
    <property type="entry name" value="zf-C2H2_4"/>
    <property type="match status" value="1"/>
</dbReference>
<sequence>MEVLFKYIVGFYNNMECHPAMIQVDVSLKAINDIILQEFNSMRKDFKMEFAQLQVNMEGMVSRILAETKKAEIMNNAIPTEETTQTSVVDSDFGICIDGVYSENASVLPLIDTIKEEPFLLEEYEVSQLDSYDPSISMLNKYPPQSDIGVNATVKMVEPQTCIEEDHSEKTSTYPQFDVIKEEPLSLQKCTVSQTETIDPSISISKKLTSQSDIAVNSTVKMVDPQNCVARNSDKKCSDSVKMFLNKSTASERINACKVDAQLLVGNNKEKHFSCNFCDKSFKCKRPLKVHIRTHTGERPYQCDVCHKSFSMNSSLKSHMRIHTGERPYQCDVCHKSFSASSNLKTHMRIHTEERPYQCDVCHKSFSNSGKLKIHMRTHTGERPYQCDVCHKSFTQSSSLKTHIRIHTGERPYQCNMCLKSFSDSSGLKTHMRTHTGERPYQCKICHKSFFTNGNLQAHMRTHAGE</sequence>
<feature type="domain" description="C2H2-type" evidence="8">
    <location>
        <begin position="385"/>
        <end position="412"/>
    </location>
</feature>
<gene>
    <name evidence="9" type="ORF">CVLEPA_LOCUS24289</name>
</gene>
<feature type="domain" description="C2H2-type" evidence="8">
    <location>
        <begin position="329"/>
        <end position="356"/>
    </location>
</feature>
<evidence type="ECO:0000256" key="3">
    <source>
        <dbReference type="ARBA" id="ARBA00022737"/>
    </source>
</evidence>
<feature type="domain" description="C2H2-type" evidence="8">
    <location>
        <begin position="413"/>
        <end position="440"/>
    </location>
</feature>
<dbReference type="InterPro" id="IPR036236">
    <property type="entry name" value="Znf_C2H2_sf"/>
</dbReference>
<feature type="domain" description="C2H2-type" evidence="8">
    <location>
        <begin position="273"/>
        <end position="300"/>
    </location>
</feature>
<comment type="subcellular location">
    <subcellularLocation>
        <location evidence="1">Nucleus</location>
    </subcellularLocation>
</comment>
<comment type="caution">
    <text evidence="9">The sequence shown here is derived from an EMBL/GenBank/DDBJ whole genome shotgun (WGS) entry which is preliminary data.</text>
</comment>
<keyword evidence="3" id="KW-0677">Repeat</keyword>
<feature type="domain" description="C2H2-type" evidence="8">
    <location>
        <begin position="357"/>
        <end position="384"/>
    </location>
</feature>
<evidence type="ECO:0000256" key="5">
    <source>
        <dbReference type="ARBA" id="ARBA00022833"/>
    </source>
</evidence>
<keyword evidence="5" id="KW-0862">Zinc</keyword>
<keyword evidence="10" id="KW-1185">Reference proteome</keyword>
<dbReference type="PROSITE" id="PS00028">
    <property type="entry name" value="ZINC_FINGER_C2H2_1"/>
    <property type="match status" value="7"/>
</dbReference>
<keyword evidence="2" id="KW-0479">Metal-binding</keyword>
<reference evidence="9 10" key="1">
    <citation type="submission" date="2024-02" db="EMBL/GenBank/DDBJ databases">
        <authorList>
            <person name="Daric V."/>
            <person name="Darras S."/>
        </authorList>
    </citation>
    <scope>NUCLEOTIDE SEQUENCE [LARGE SCALE GENOMIC DNA]</scope>
</reference>
<dbReference type="Gene3D" id="3.30.160.60">
    <property type="entry name" value="Classic Zinc Finger"/>
    <property type="match status" value="7"/>
</dbReference>
<proteinExistence type="predicted"/>
<keyword evidence="4 7" id="KW-0863">Zinc-finger</keyword>
<dbReference type="PROSITE" id="PS50157">
    <property type="entry name" value="ZINC_FINGER_C2H2_2"/>
    <property type="match status" value="7"/>
</dbReference>
<feature type="domain" description="C2H2-type" evidence="8">
    <location>
        <begin position="441"/>
        <end position="466"/>
    </location>
</feature>
<evidence type="ECO:0000313" key="9">
    <source>
        <dbReference type="EMBL" id="CAK8691523.1"/>
    </source>
</evidence>
<dbReference type="SMART" id="SM00355">
    <property type="entry name" value="ZnF_C2H2"/>
    <property type="match status" value="7"/>
</dbReference>
<name>A0ABP0GIF0_CLALP</name>
<evidence type="ECO:0000256" key="1">
    <source>
        <dbReference type="ARBA" id="ARBA00004123"/>
    </source>
</evidence>
<evidence type="ECO:0000256" key="4">
    <source>
        <dbReference type="ARBA" id="ARBA00022771"/>
    </source>
</evidence>
<dbReference type="EMBL" id="CAWYQH010000119">
    <property type="protein sequence ID" value="CAK8691523.1"/>
    <property type="molecule type" value="Genomic_DNA"/>
</dbReference>
<evidence type="ECO:0000256" key="6">
    <source>
        <dbReference type="ARBA" id="ARBA00023242"/>
    </source>
</evidence>
<evidence type="ECO:0000256" key="2">
    <source>
        <dbReference type="ARBA" id="ARBA00022723"/>
    </source>
</evidence>
<accession>A0ABP0GIF0</accession>
<dbReference type="PANTHER" id="PTHR16515:SF49">
    <property type="entry name" value="GASTRULA ZINC FINGER PROTEIN XLCGF49.1-LIKE-RELATED"/>
    <property type="match status" value="1"/>
</dbReference>
<dbReference type="PANTHER" id="PTHR16515">
    <property type="entry name" value="PR DOMAIN ZINC FINGER PROTEIN"/>
    <property type="match status" value="1"/>
</dbReference>
<feature type="domain" description="C2H2-type" evidence="8">
    <location>
        <begin position="301"/>
        <end position="328"/>
    </location>
</feature>
<protein>
    <recommendedName>
        <fullName evidence="8">C2H2-type domain-containing protein</fullName>
    </recommendedName>
</protein>
<dbReference type="InterPro" id="IPR050331">
    <property type="entry name" value="Zinc_finger"/>
</dbReference>
<evidence type="ECO:0000256" key="7">
    <source>
        <dbReference type="PROSITE-ProRule" id="PRU00042"/>
    </source>
</evidence>
<dbReference type="Pfam" id="PF00096">
    <property type="entry name" value="zf-C2H2"/>
    <property type="match status" value="4"/>
</dbReference>
<evidence type="ECO:0000259" key="8">
    <source>
        <dbReference type="PROSITE" id="PS50157"/>
    </source>
</evidence>
<dbReference type="InterPro" id="IPR013087">
    <property type="entry name" value="Znf_C2H2_type"/>
</dbReference>